<organism evidence="4 5">
    <name type="scientific">Salix suchowensis</name>
    <dbReference type="NCBI Taxonomy" id="1278906"/>
    <lineage>
        <taxon>Eukaryota</taxon>
        <taxon>Viridiplantae</taxon>
        <taxon>Streptophyta</taxon>
        <taxon>Embryophyta</taxon>
        <taxon>Tracheophyta</taxon>
        <taxon>Spermatophyta</taxon>
        <taxon>Magnoliopsida</taxon>
        <taxon>eudicotyledons</taxon>
        <taxon>Gunneridae</taxon>
        <taxon>Pentapetalae</taxon>
        <taxon>rosids</taxon>
        <taxon>fabids</taxon>
        <taxon>Malpighiales</taxon>
        <taxon>Salicaceae</taxon>
        <taxon>Saliceae</taxon>
        <taxon>Salix</taxon>
    </lineage>
</organism>
<reference evidence="4" key="1">
    <citation type="submission" date="2022-10" db="EMBL/GenBank/DDBJ databases">
        <authorList>
            <person name="Hyden B.L."/>
            <person name="Feng K."/>
            <person name="Yates T."/>
            <person name="Jawdy S."/>
            <person name="Smart L.B."/>
            <person name="Muchero W."/>
        </authorList>
    </citation>
    <scope>NUCLEOTIDE SEQUENCE</scope>
    <source>
        <tissue evidence="4">Shoot tip</tissue>
    </source>
</reference>
<dbReference type="Pfam" id="PF00134">
    <property type="entry name" value="Cyclin_N"/>
    <property type="match status" value="1"/>
</dbReference>
<reference evidence="4" key="2">
    <citation type="journal article" date="2023" name="Int. J. Mol. Sci.">
        <title>De Novo Assembly and Annotation of 11 Diverse Shrub Willow (Salix) Genomes Reveals Novel Gene Organization in Sex-Linked Regions.</title>
        <authorList>
            <person name="Hyden B."/>
            <person name="Feng K."/>
            <person name="Yates T.B."/>
            <person name="Jawdy S."/>
            <person name="Cereghino C."/>
            <person name="Smart L.B."/>
            <person name="Muchero W."/>
        </authorList>
    </citation>
    <scope>NUCLEOTIDE SEQUENCE</scope>
    <source>
        <tissue evidence="4">Shoot tip</tissue>
    </source>
</reference>
<keyword evidence="5" id="KW-1185">Reference proteome</keyword>
<protein>
    <recommendedName>
        <fullName evidence="2">B-like cyclin</fullName>
    </recommendedName>
</protein>
<dbReference type="Gene3D" id="1.10.472.10">
    <property type="entry name" value="Cyclin-like"/>
    <property type="match status" value="1"/>
</dbReference>
<dbReference type="EMBL" id="JAPFFI010000020">
    <property type="protein sequence ID" value="KAJ6340551.1"/>
    <property type="molecule type" value="Genomic_DNA"/>
</dbReference>
<evidence type="ECO:0000313" key="4">
    <source>
        <dbReference type="EMBL" id="KAJ6340551.1"/>
    </source>
</evidence>
<dbReference type="Proteomes" id="UP001141253">
    <property type="component" value="Chromosome 15W"/>
</dbReference>
<sequence length="74" mass="8194">MSTFGKEKPWMTQLAAVSCLSLAAKVEETQVPLPLDFRVNMCIRSDINPVGSFVNPPDVGYLWAEGEGPERRGR</sequence>
<evidence type="ECO:0000256" key="2">
    <source>
        <dbReference type="ARBA" id="ARBA00032263"/>
    </source>
</evidence>
<dbReference type="SUPFAM" id="SSF47954">
    <property type="entry name" value="Cyclin-like"/>
    <property type="match status" value="1"/>
</dbReference>
<comment type="caution">
    <text evidence="4">The sequence shown here is derived from an EMBL/GenBank/DDBJ whole genome shotgun (WGS) entry which is preliminary data.</text>
</comment>
<feature type="domain" description="Cyclin N-terminal" evidence="3">
    <location>
        <begin position="11"/>
        <end position="39"/>
    </location>
</feature>
<evidence type="ECO:0000256" key="1">
    <source>
        <dbReference type="ARBA" id="ARBA00011177"/>
    </source>
</evidence>
<accession>A0ABQ9AK15</accession>
<dbReference type="PROSITE" id="PS51257">
    <property type="entry name" value="PROKAR_LIPOPROTEIN"/>
    <property type="match status" value="1"/>
</dbReference>
<dbReference type="InterPro" id="IPR006671">
    <property type="entry name" value="Cyclin_N"/>
</dbReference>
<comment type="subunit">
    <text evidence="1">Interacts with the CDC2 protein kinase to form a serine/threonine kinase holoenzyme complex also known as maturation promoting factor (MPF). The cyclin subunit imparts substrate specificity to the complex.</text>
</comment>
<evidence type="ECO:0000313" key="5">
    <source>
        <dbReference type="Proteomes" id="UP001141253"/>
    </source>
</evidence>
<gene>
    <name evidence="4" type="ORF">OIU77_008337</name>
</gene>
<dbReference type="InterPro" id="IPR036915">
    <property type="entry name" value="Cyclin-like_sf"/>
</dbReference>
<proteinExistence type="predicted"/>
<name>A0ABQ9AK15_9ROSI</name>
<evidence type="ECO:0000259" key="3">
    <source>
        <dbReference type="Pfam" id="PF00134"/>
    </source>
</evidence>